<dbReference type="AlphaFoldDB" id="A0A7X2KZV9"/>
<dbReference type="Proteomes" id="UP000463051">
    <property type="component" value="Unassembled WGS sequence"/>
</dbReference>
<accession>A0A7X2KZV9</accession>
<feature type="region of interest" description="Disordered" evidence="1">
    <location>
        <begin position="199"/>
        <end position="241"/>
    </location>
</feature>
<dbReference type="PANTHER" id="PTHR36109">
    <property type="entry name" value="MEMBRANE PROTEIN-RELATED"/>
    <property type="match status" value="1"/>
</dbReference>
<evidence type="ECO:0000259" key="3">
    <source>
        <dbReference type="Pfam" id="PF11181"/>
    </source>
</evidence>
<evidence type="ECO:0000256" key="2">
    <source>
        <dbReference type="SAM" id="Phobius"/>
    </source>
</evidence>
<name>A0A7X2KZV9_9BACL</name>
<sequence length="241" mass="24740">MDKRIVGVFTAEQDASGAIEELKHHGFRTEDISVITKNKKDSTSIHEDTGTKAPEGMASGATTGGLLGGLTGLLVGIGALAIPGIGPIIAAGPIAATLAGVAVGVGTGGLVGGLVGLGIPEDEAESYDRYVGQGHILVMVDAKGEHEQDVYRIFKQYHSLNGDRFEGKSAAATEGDGDRDVQAAAGNSVKNTVEAAFNGTGLEDRKDDGLGIAPEPELTGDRAEHDIHRPGMTGAVEETDE</sequence>
<comment type="caution">
    <text evidence="4">The sequence shown here is derived from an EMBL/GenBank/DDBJ whole genome shotgun (WGS) entry which is preliminary data.</text>
</comment>
<keyword evidence="2" id="KW-0472">Membrane</keyword>
<reference evidence="4 5" key="1">
    <citation type="submission" date="2019-11" db="EMBL/GenBank/DDBJ databases">
        <title>Paenibacillus monticola sp. nov., a novel PGPR strain isolated from mountain sample in China.</title>
        <authorList>
            <person name="Zhao Q."/>
            <person name="Li H.-P."/>
            <person name="Zhang J.-L."/>
        </authorList>
    </citation>
    <scope>NUCLEOTIDE SEQUENCE [LARGE SCALE GENOMIC DNA]</scope>
    <source>
        <strain evidence="4 5">LC-T2</strain>
    </source>
</reference>
<dbReference type="EMBL" id="WJXB01000001">
    <property type="protein sequence ID" value="MRN51654.1"/>
    <property type="molecule type" value="Genomic_DNA"/>
</dbReference>
<keyword evidence="2" id="KW-0812">Transmembrane</keyword>
<dbReference type="InterPro" id="IPR025889">
    <property type="entry name" value="GSP17M-like_dom"/>
</dbReference>
<evidence type="ECO:0000256" key="1">
    <source>
        <dbReference type="SAM" id="MobiDB-lite"/>
    </source>
</evidence>
<organism evidence="4 5">
    <name type="scientific">Paenibacillus monticola</name>
    <dbReference type="NCBI Taxonomy" id="2666075"/>
    <lineage>
        <taxon>Bacteria</taxon>
        <taxon>Bacillati</taxon>
        <taxon>Bacillota</taxon>
        <taxon>Bacilli</taxon>
        <taxon>Bacillales</taxon>
        <taxon>Paenibacillaceae</taxon>
        <taxon>Paenibacillus</taxon>
    </lineage>
</organism>
<feature type="domain" description="General stress protein 17M-like" evidence="3">
    <location>
        <begin position="5"/>
        <end position="74"/>
    </location>
</feature>
<evidence type="ECO:0000313" key="4">
    <source>
        <dbReference type="EMBL" id="MRN51654.1"/>
    </source>
</evidence>
<protein>
    <recommendedName>
        <fullName evidence="3">General stress protein 17M-like domain-containing protein</fullName>
    </recommendedName>
</protein>
<gene>
    <name evidence="4" type="ORF">GJB61_01350</name>
</gene>
<evidence type="ECO:0000313" key="5">
    <source>
        <dbReference type="Proteomes" id="UP000463051"/>
    </source>
</evidence>
<dbReference type="Pfam" id="PF11181">
    <property type="entry name" value="YflT"/>
    <property type="match status" value="1"/>
</dbReference>
<dbReference type="PANTHER" id="PTHR36109:SF2">
    <property type="entry name" value="MEMBRANE PROTEIN"/>
    <property type="match status" value="1"/>
</dbReference>
<proteinExistence type="predicted"/>
<keyword evidence="2" id="KW-1133">Transmembrane helix</keyword>
<feature type="transmembrane region" description="Helical" evidence="2">
    <location>
        <begin position="95"/>
        <end position="119"/>
    </location>
</feature>
<dbReference type="InterPro" id="IPR052948">
    <property type="entry name" value="Low_temp-induced_all0457"/>
</dbReference>
<keyword evidence="5" id="KW-1185">Reference proteome</keyword>
<dbReference type="RefSeq" id="WP_154116390.1">
    <property type="nucleotide sequence ID" value="NZ_WJXB01000001.1"/>
</dbReference>
<feature type="transmembrane region" description="Helical" evidence="2">
    <location>
        <begin position="66"/>
        <end position="89"/>
    </location>
</feature>
<feature type="compositionally biased region" description="Basic and acidic residues" evidence="1">
    <location>
        <begin position="219"/>
        <end position="229"/>
    </location>
</feature>